<dbReference type="SUPFAM" id="SSF54909">
    <property type="entry name" value="Dimeric alpha+beta barrel"/>
    <property type="match status" value="1"/>
</dbReference>
<dbReference type="Pfam" id="PF07045">
    <property type="entry name" value="DUF1330"/>
    <property type="match status" value="1"/>
</dbReference>
<evidence type="ECO:0000313" key="2">
    <source>
        <dbReference type="EMBL" id="QNA45945.1"/>
    </source>
</evidence>
<feature type="domain" description="DUF1330" evidence="1">
    <location>
        <begin position="13"/>
        <end position="106"/>
    </location>
</feature>
<dbReference type="EMBL" id="CP060007">
    <property type="protein sequence ID" value="QNA45945.1"/>
    <property type="molecule type" value="Genomic_DNA"/>
</dbReference>
<dbReference type="Proteomes" id="UP000515344">
    <property type="component" value="Chromosome"/>
</dbReference>
<proteinExistence type="predicted"/>
<dbReference type="RefSeq" id="WP_182805439.1">
    <property type="nucleotide sequence ID" value="NZ_CP060007.1"/>
</dbReference>
<dbReference type="InterPro" id="IPR010753">
    <property type="entry name" value="DUF1330"/>
</dbReference>
<organism evidence="2 3">
    <name type="scientific">Lacibacter sediminis</name>
    <dbReference type="NCBI Taxonomy" id="2760713"/>
    <lineage>
        <taxon>Bacteria</taxon>
        <taxon>Pseudomonadati</taxon>
        <taxon>Bacteroidota</taxon>
        <taxon>Chitinophagia</taxon>
        <taxon>Chitinophagales</taxon>
        <taxon>Chitinophagaceae</taxon>
        <taxon>Lacibacter</taxon>
    </lineage>
</organism>
<accession>A0A7G5XKE2</accession>
<evidence type="ECO:0000313" key="3">
    <source>
        <dbReference type="Proteomes" id="UP000515344"/>
    </source>
</evidence>
<keyword evidence="3" id="KW-1185">Reference proteome</keyword>
<sequence length="106" mass="12196">MTPETKTNATGRAYCLFDNIAINGLSKLEEYKEKVFPVVTSFGGKYLVASNRIRVVEGTWQPSHLVMIEFPSYEEANRWYDSEEYRELKNLRHSSGRFDGIIVEGL</sequence>
<dbReference type="Gene3D" id="3.30.70.100">
    <property type="match status" value="1"/>
</dbReference>
<dbReference type="PANTHER" id="PTHR41521">
    <property type="match status" value="1"/>
</dbReference>
<evidence type="ECO:0000259" key="1">
    <source>
        <dbReference type="Pfam" id="PF07045"/>
    </source>
</evidence>
<protein>
    <submittedName>
        <fullName evidence="2">DUF1330 domain-containing protein</fullName>
    </submittedName>
</protein>
<dbReference type="PANTHER" id="PTHR41521:SF4">
    <property type="entry name" value="BLR0684 PROTEIN"/>
    <property type="match status" value="1"/>
</dbReference>
<name>A0A7G5XKE2_9BACT</name>
<gene>
    <name evidence="2" type="ORF">H4075_07080</name>
</gene>
<dbReference type="KEGG" id="lacs:H4075_07080"/>
<dbReference type="AlphaFoldDB" id="A0A7G5XKE2"/>
<dbReference type="InterPro" id="IPR011008">
    <property type="entry name" value="Dimeric_a/b-barrel"/>
</dbReference>
<reference evidence="3" key="1">
    <citation type="submission" date="2020-08" db="EMBL/GenBank/DDBJ databases">
        <title>Lacibacter sp. S13-6-6 genome sequencing.</title>
        <authorList>
            <person name="Jin L."/>
        </authorList>
    </citation>
    <scope>NUCLEOTIDE SEQUENCE [LARGE SCALE GENOMIC DNA]</scope>
    <source>
        <strain evidence="3">S13-6-6</strain>
    </source>
</reference>